<evidence type="ECO:0000313" key="1">
    <source>
        <dbReference type="EMBL" id="EGG12596.1"/>
    </source>
</evidence>
<gene>
    <name evidence="1" type="ORF">MELLADRAFT_54399</name>
</gene>
<dbReference type="VEuPathDB" id="FungiDB:MELLADRAFT_54399"/>
<keyword evidence="2" id="KW-1185">Reference proteome</keyword>
<evidence type="ECO:0000313" key="2">
    <source>
        <dbReference type="Proteomes" id="UP000001072"/>
    </source>
</evidence>
<protein>
    <submittedName>
        <fullName evidence="1">Uncharacterized protein</fullName>
    </submittedName>
</protein>
<dbReference type="KEGG" id="mlr:MELLADRAFT_54399"/>
<dbReference type="RefSeq" id="XP_007403534.1">
    <property type="nucleotide sequence ID" value="XM_007403472.1"/>
</dbReference>
<dbReference type="AlphaFoldDB" id="F4R3A6"/>
<accession>F4R3A6</accession>
<name>F4R3A6_MELLP</name>
<dbReference type="HOGENOM" id="CLU_3014663_0_0_1"/>
<sequence>MGELRVYLSLISGIGDKKLFDEGLLIHFDEVLLIHFDEVLLIHFDEVLSYSSSSIM</sequence>
<proteinExistence type="predicted"/>
<dbReference type="GeneID" id="18928910"/>
<dbReference type="InParanoid" id="F4R3A6"/>
<organism evidence="2">
    <name type="scientific">Melampsora larici-populina (strain 98AG31 / pathotype 3-4-7)</name>
    <name type="common">Poplar leaf rust fungus</name>
    <dbReference type="NCBI Taxonomy" id="747676"/>
    <lineage>
        <taxon>Eukaryota</taxon>
        <taxon>Fungi</taxon>
        <taxon>Dikarya</taxon>
        <taxon>Basidiomycota</taxon>
        <taxon>Pucciniomycotina</taxon>
        <taxon>Pucciniomycetes</taxon>
        <taxon>Pucciniales</taxon>
        <taxon>Melampsoraceae</taxon>
        <taxon>Melampsora</taxon>
    </lineage>
</organism>
<dbReference type="Proteomes" id="UP000001072">
    <property type="component" value="Unassembled WGS sequence"/>
</dbReference>
<reference evidence="2" key="1">
    <citation type="journal article" date="2011" name="Proc. Natl. Acad. Sci. U.S.A.">
        <title>Obligate biotrophy features unraveled by the genomic analysis of rust fungi.</title>
        <authorList>
            <person name="Duplessis S."/>
            <person name="Cuomo C.A."/>
            <person name="Lin Y.-C."/>
            <person name="Aerts A."/>
            <person name="Tisserant E."/>
            <person name="Veneault-Fourrey C."/>
            <person name="Joly D.L."/>
            <person name="Hacquard S."/>
            <person name="Amselem J."/>
            <person name="Cantarel B.L."/>
            <person name="Chiu R."/>
            <person name="Coutinho P.M."/>
            <person name="Feau N."/>
            <person name="Field M."/>
            <person name="Frey P."/>
            <person name="Gelhaye E."/>
            <person name="Goldberg J."/>
            <person name="Grabherr M.G."/>
            <person name="Kodira C.D."/>
            <person name="Kohler A."/>
            <person name="Kuees U."/>
            <person name="Lindquist E.A."/>
            <person name="Lucas S.M."/>
            <person name="Mago R."/>
            <person name="Mauceli E."/>
            <person name="Morin E."/>
            <person name="Murat C."/>
            <person name="Pangilinan J.L."/>
            <person name="Park R."/>
            <person name="Pearson M."/>
            <person name="Quesneville H."/>
            <person name="Rouhier N."/>
            <person name="Sakthikumar S."/>
            <person name="Salamov A.A."/>
            <person name="Schmutz J."/>
            <person name="Selles B."/>
            <person name="Shapiro H."/>
            <person name="Tanguay P."/>
            <person name="Tuskan G.A."/>
            <person name="Henrissat B."/>
            <person name="Van de Peer Y."/>
            <person name="Rouze P."/>
            <person name="Ellis J.G."/>
            <person name="Dodds P.N."/>
            <person name="Schein J.E."/>
            <person name="Zhong S."/>
            <person name="Hamelin R.C."/>
            <person name="Grigoriev I.V."/>
            <person name="Szabo L.J."/>
            <person name="Martin F."/>
        </authorList>
    </citation>
    <scope>NUCLEOTIDE SEQUENCE [LARGE SCALE GENOMIC DNA]</scope>
    <source>
        <strain evidence="2">98AG31 / pathotype 3-4-7</strain>
    </source>
</reference>
<dbReference type="EMBL" id="GL883090">
    <property type="protein sequence ID" value="EGG12596.1"/>
    <property type="molecule type" value="Genomic_DNA"/>
</dbReference>